<dbReference type="EMBL" id="JAXUIC010000003">
    <property type="protein sequence ID" value="KAK4595822.1"/>
    <property type="molecule type" value="Genomic_DNA"/>
</dbReference>
<evidence type="ECO:0000313" key="2">
    <source>
        <dbReference type="Proteomes" id="UP001324115"/>
    </source>
</evidence>
<sequence>MLSTSYSQGLVDKMNSCLKMKRKAKEEAPFMKNGRLLLEELIPFCNGKSNPIHVFSAEELRRETYNYDPCLV</sequence>
<proteinExistence type="predicted"/>
<dbReference type="AlphaFoldDB" id="A0AAN7FK72"/>
<dbReference type="Proteomes" id="UP001324115">
    <property type="component" value="Unassembled WGS sequence"/>
</dbReference>
<reference evidence="1 2" key="1">
    <citation type="journal article" date="2023" name="G3 (Bethesda)">
        <title>A haplotype-resolved chromosome-scale genome for Quercus rubra L. provides insights into the genetics of adaptive traits for red oak species.</title>
        <authorList>
            <person name="Kapoor B."/>
            <person name="Jenkins J."/>
            <person name="Schmutz J."/>
            <person name="Zhebentyayeva T."/>
            <person name="Kuelheim C."/>
            <person name="Coggeshall M."/>
            <person name="Heim C."/>
            <person name="Lasky J.R."/>
            <person name="Leites L."/>
            <person name="Islam-Faridi N."/>
            <person name="Romero-Severson J."/>
            <person name="DeLeo V.L."/>
            <person name="Lucas S.M."/>
            <person name="Lazic D."/>
            <person name="Gailing O."/>
            <person name="Carlson J."/>
            <person name="Staton M."/>
        </authorList>
    </citation>
    <scope>NUCLEOTIDE SEQUENCE [LARGE SCALE GENOMIC DNA]</scope>
    <source>
        <strain evidence="1">Pseudo-F2</strain>
    </source>
</reference>
<gene>
    <name evidence="1" type="ORF">RGQ29_014069</name>
</gene>
<protein>
    <submittedName>
        <fullName evidence="1">Uncharacterized protein</fullName>
    </submittedName>
</protein>
<accession>A0AAN7FK72</accession>
<comment type="caution">
    <text evidence="1">The sequence shown here is derived from an EMBL/GenBank/DDBJ whole genome shotgun (WGS) entry which is preliminary data.</text>
</comment>
<organism evidence="1 2">
    <name type="scientific">Quercus rubra</name>
    <name type="common">Northern red oak</name>
    <name type="synonym">Quercus borealis</name>
    <dbReference type="NCBI Taxonomy" id="3512"/>
    <lineage>
        <taxon>Eukaryota</taxon>
        <taxon>Viridiplantae</taxon>
        <taxon>Streptophyta</taxon>
        <taxon>Embryophyta</taxon>
        <taxon>Tracheophyta</taxon>
        <taxon>Spermatophyta</taxon>
        <taxon>Magnoliopsida</taxon>
        <taxon>eudicotyledons</taxon>
        <taxon>Gunneridae</taxon>
        <taxon>Pentapetalae</taxon>
        <taxon>rosids</taxon>
        <taxon>fabids</taxon>
        <taxon>Fagales</taxon>
        <taxon>Fagaceae</taxon>
        <taxon>Quercus</taxon>
    </lineage>
</organism>
<keyword evidence="2" id="KW-1185">Reference proteome</keyword>
<evidence type="ECO:0000313" key="1">
    <source>
        <dbReference type="EMBL" id="KAK4595822.1"/>
    </source>
</evidence>
<name>A0AAN7FK72_QUERU</name>